<proteinExistence type="predicted"/>
<keyword evidence="1" id="KW-0812">Transmembrane</keyword>
<evidence type="ECO:0000313" key="3">
    <source>
        <dbReference type="Proteomes" id="UP001500063"/>
    </source>
</evidence>
<dbReference type="EMBL" id="BAAABW010000039">
    <property type="protein sequence ID" value="GAA0379144.1"/>
    <property type="molecule type" value="Genomic_DNA"/>
</dbReference>
<keyword evidence="3" id="KW-1185">Reference proteome</keyword>
<sequence length="162" mass="17524">MKHSPQGKGSVSVWYRTQFSGWMIATGIVVAAAMLAVAVLTQRYPVAGLPMLLAPASILATGAVKVTVSPRGVTVASFFFPFFRKRIPLDHIRQASARWSKPSELGGWGYRWKPGMRAVSLRQGDALWLALTNGKQFVITVDDAGTAAELINGRVPADRGSR</sequence>
<accession>A0ABP3HSW2</accession>
<feature type="transmembrane region" description="Helical" evidence="1">
    <location>
        <begin position="52"/>
        <end position="83"/>
    </location>
</feature>
<name>A0ABP3HSW2_9ACTN</name>
<keyword evidence="2" id="KW-0449">Lipoprotein</keyword>
<dbReference type="RefSeq" id="WP_344123943.1">
    <property type="nucleotide sequence ID" value="NZ_BAAABW010000039.1"/>
</dbReference>
<feature type="transmembrane region" description="Helical" evidence="1">
    <location>
        <begin position="21"/>
        <end position="40"/>
    </location>
</feature>
<keyword evidence="1" id="KW-0472">Membrane</keyword>
<protein>
    <submittedName>
        <fullName evidence="2">Lipoprotein</fullName>
    </submittedName>
</protein>
<evidence type="ECO:0000256" key="1">
    <source>
        <dbReference type="SAM" id="Phobius"/>
    </source>
</evidence>
<keyword evidence="1" id="KW-1133">Transmembrane helix</keyword>
<reference evidence="3" key="1">
    <citation type="journal article" date="2019" name="Int. J. Syst. Evol. Microbiol.">
        <title>The Global Catalogue of Microorganisms (GCM) 10K type strain sequencing project: providing services to taxonomists for standard genome sequencing and annotation.</title>
        <authorList>
            <consortium name="The Broad Institute Genomics Platform"/>
            <consortium name="The Broad Institute Genome Sequencing Center for Infectious Disease"/>
            <person name="Wu L."/>
            <person name="Ma J."/>
        </authorList>
    </citation>
    <scope>NUCLEOTIDE SEQUENCE [LARGE SCALE GENOMIC DNA]</scope>
    <source>
        <strain evidence="3">JCM 4565</strain>
    </source>
</reference>
<organism evidence="2 3">
    <name type="scientific">Streptomyces blastmyceticus</name>
    <dbReference type="NCBI Taxonomy" id="68180"/>
    <lineage>
        <taxon>Bacteria</taxon>
        <taxon>Bacillati</taxon>
        <taxon>Actinomycetota</taxon>
        <taxon>Actinomycetes</taxon>
        <taxon>Kitasatosporales</taxon>
        <taxon>Streptomycetaceae</taxon>
        <taxon>Streptomyces</taxon>
    </lineage>
</organism>
<gene>
    <name evidence="2" type="ORF">GCM10010319_67130</name>
</gene>
<evidence type="ECO:0000313" key="2">
    <source>
        <dbReference type="EMBL" id="GAA0379144.1"/>
    </source>
</evidence>
<comment type="caution">
    <text evidence="2">The sequence shown here is derived from an EMBL/GenBank/DDBJ whole genome shotgun (WGS) entry which is preliminary data.</text>
</comment>
<dbReference type="Proteomes" id="UP001500063">
    <property type="component" value="Unassembled WGS sequence"/>
</dbReference>